<feature type="transmembrane region" description="Helical" evidence="10">
    <location>
        <begin position="199"/>
        <end position="220"/>
    </location>
</feature>
<dbReference type="GO" id="GO:0032977">
    <property type="term" value="F:membrane insertase activity"/>
    <property type="evidence" value="ECO:0007669"/>
    <property type="project" value="InterPro"/>
</dbReference>
<dbReference type="InterPro" id="IPR047196">
    <property type="entry name" value="YidC_ALB_C"/>
</dbReference>
<protein>
    <recommendedName>
        <fullName evidence="11">Membrane insertase YidC/Oxa/ALB C-terminal domain-containing protein</fullName>
    </recommendedName>
</protein>
<evidence type="ECO:0000256" key="10">
    <source>
        <dbReference type="SAM" id="Phobius"/>
    </source>
</evidence>
<dbReference type="GO" id="GO:0051205">
    <property type="term" value="P:protein insertion into membrane"/>
    <property type="evidence" value="ECO:0007669"/>
    <property type="project" value="TreeGrafter"/>
</dbReference>
<evidence type="ECO:0000256" key="9">
    <source>
        <dbReference type="RuleBase" id="RU003945"/>
    </source>
</evidence>
<evidence type="ECO:0000256" key="2">
    <source>
        <dbReference type="ARBA" id="ARBA00022448"/>
    </source>
</evidence>
<evidence type="ECO:0000256" key="7">
    <source>
        <dbReference type="ARBA" id="ARBA00023136"/>
    </source>
</evidence>
<comment type="caution">
    <text evidence="12">The sequence shown here is derived from an EMBL/GenBank/DDBJ whole genome shotgun (WGS) entry which is preliminary data.</text>
</comment>
<keyword evidence="2" id="KW-0813">Transport</keyword>
<evidence type="ECO:0000313" key="12">
    <source>
        <dbReference type="EMBL" id="PIR86589.1"/>
    </source>
</evidence>
<evidence type="ECO:0000256" key="3">
    <source>
        <dbReference type="ARBA" id="ARBA00022475"/>
    </source>
</evidence>
<dbReference type="InterPro" id="IPR028055">
    <property type="entry name" value="YidC/Oxa/ALB_C"/>
</dbReference>
<dbReference type="EMBL" id="PFBF01000002">
    <property type="protein sequence ID" value="PIR86589.1"/>
    <property type="molecule type" value="Genomic_DNA"/>
</dbReference>
<dbReference type="GO" id="GO:0015031">
    <property type="term" value="P:protein transport"/>
    <property type="evidence" value="ECO:0007669"/>
    <property type="project" value="UniProtKB-KW"/>
</dbReference>
<dbReference type="InterPro" id="IPR001708">
    <property type="entry name" value="YidC/ALB3/OXA1/COX18"/>
</dbReference>
<accession>A0A2H0UJL5</accession>
<keyword evidence="6 10" id="KW-1133">Transmembrane helix</keyword>
<dbReference type="PANTHER" id="PTHR12428:SF65">
    <property type="entry name" value="CYTOCHROME C OXIDASE ASSEMBLY PROTEIN COX18, MITOCHONDRIAL"/>
    <property type="match status" value="1"/>
</dbReference>
<feature type="transmembrane region" description="Helical" evidence="10">
    <location>
        <begin position="20"/>
        <end position="45"/>
    </location>
</feature>
<gene>
    <name evidence="12" type="ORF">COU13_00095</name>
</gene>
<keyword evidence="8" id="KW-0143">Chaperone</keyword>
<evidence type="ECO:0000256" key="8">
    <source>
        <dbReference type="ARBA" id="ARBA00023186"/>
    </source>
</evidence>
<organism evidence="12 13">
    <name type="scientific">Candidatus Kaiserbacteria bacterium CG10_big_fil_rev_8_21_14_0_10_43_70</name>
    <dbReference type="NCBI Taxonomy" id="1974605"/>
    <lineage>
        <taxon>Bacteria</taxon>
        <taxon>Candidatus Kaiseribacteriota</taxon>
    </lineage>
</organism>
<feature type="domain" description="Membrane insertase YidC/Oxa/ALB C-terminal" evidence="11">
    <location>
        <begin position="31"/>
        <end position="236"/>
    </location>
</feature>
<proteinExistence type="inferred from homology"/>
<comment type="subcellular location">
    <subcellularLocation>
        <location evidence="1">Cell membrane</location>
        <topology evidence="1">Multi-pass membrane protein</topology>
    </subcellularLocation>
    <subcellularLocation>
        <location evidence="9">Membrane</location>
        <topology evidence="9">Multi-pass membrane protein</topology>
    </subcellularLocation>
</comment>
<name>A0A2H0UJL5_9BACT</name>
<dbReference type="NCBIfam" id="TIGR03592">
    <property type="entry name" value="yidC_oxa1_cterm"/>
    <property type="match status" value="1"/>
</dbReference>
<sequence>MVSSLFNTVIHDPLYNALVFLIGSVPYFDVGIAVVILTLFVKLILFPLAKKAIHTQVALKRITPRLEEAKKKYKDNQQEQVKKTLEIYKENDIHPLSGILTLFVQLPVILGLYWVFLRGGLPTIDPSTLYSFVPIPESVNMNFLGLVDMGGKSVLLAFLAGITQFIHARIAIHPPEVKTKPGESLKDDLARSMSLQMRYVLPIFVGVISYFISSAIALYWTTSNLFTIGQELFVRRRIRDTQK</sequence>
<keyword evidence="3" id="KW-1003">Cell membrane</keyword>
<keyword evidence="7 10" id="KW-0472">Membrane</keyword>
<comment type="similarity">
    <text evidence="9">Belongs to the OXA1/ALB3/YidC family.</text>
</comment>
<keyword evidence="5" id="KW-0653">Protein transport</keyword>
<evidence type="ECO:0000259" key="11">
    <source>
        <dbReference type="Pfam" id="PF02096"/>
    </source>
</evidence>
<evidence type="ECO:0000256" key="1">
    <source>
        <dbReference type="ARBA" id="ARBA00004651"/>
    </source>
</evidence>
<dbReference type="GO" id="GO:0005886">
    <property type="term" value="C:plasma membrane"/>
    <property type="evidence" value="ECO:0007669"/>
    <property type="project" value="UniProtKB-SubCell"/>
</dbReference>
<dbReference type="Pfam" id="PF02096">
    <property type="entry name" value="60KD_IMP"/>
    <property type="match status" value="1"/>
</dbReference>
<keyword evidence="4 9" id="KW-0812">Transmembrane</keyword>
<dbReference type="CDD" id="cd20070">
    <property type="entry name" value="5TM_YidC_Alb3"/>
    <property type="match status" value="1"/>
</dbReference>
<feature type="transmembrane region" description="Helical" evidence="10">
    <location>
        <begin position="96"/>
        <end position="116"/>
    </location>
</feature>
<evidence type="ECO:0000256" key="6">
    <source>
        <dbReference type="ARBA" id="ARBA00022989"/>
    </source>
</evidence>
<dbReference type="AlphaFoldDB" id="A0A2H0UJL5"/>
<evidence type="ECO:0000256" key="4">
    <source>
        <dbReference type="ARBA" id="ARBA00022692"/>
    </source>
</evidence>
<evidence type="ECO:0000256" key="5">
    <source>
        <dbReference type="ARBA" id="ARBA00022927"/>
    </source>
</evidence>
<dbReference type="Proteomes" id="UP000230706">
    <property type="component" value="Unassembled WGS sequence"/>
</dbReference>
<dbReference type="PANTHER" id="PTHR12428">
    <property type="entry name" value="OXA1"/>
    <property type="match status" value="1"/>
</dbReference>
<evidence type="ECO:0000313" key="13">
    <source>
        <dbReference type="Proteomes" id="UP000230706"/>
    </source>
</evidence>
<reference evidence="13" key="1">
    <citation type="submission" date="2017-09" db="EMBL/GenBank/DDBJ databases">
        <title>Depth-based differentiation of microbial function through sediment-hosted aquifers and enrichment of novel symbionts in the deep terrestrial subsurface.</title>
        <authorList>
            <person name="Probst A.J."/>
            <person name="Ladd B."/>
            <person name="Jarett J.K."/>
            <person name="Geller-Mcgrath D.E."/>
            <person name="Sieber C.M.K."/>
            <person name="Emerson J.B."/>
            <person name="Anantharaman K."/>
            <person name="Thomas B.C."/>
            <person name="Malmstrom R."/>
            <person name="Stieglmeier M."/>
            <person name="Klingl A."/>
            <person name="Woyke T."/>
            <person name="Ryan C.M."/>
            <person name="Banfield J.F."/>
        </authorList>
    </citation>
    <scope>NUCLEOTIDE SEQUENCE [LARGE SCALE GENOMIC DNA]</scope>
</reference>